<dbReference type="Gene3D" id="2.115.10.20">
    <property type="entry name" value="Glycosyl hydrolase domain, family 43"/>
    <property type="match status" value="1"/>
</dbReference>
<accession>A0ABN6TP94</accession>
<name>A0ABN6TP94_9BURK</name>
<dbReference type="InterPro" id="IPR023296">
    <property type="entry name" value="Glyco_hydro_beta-prop_sf"/>
</dbReference>
<protein>
    <recommendedName>
        <fullName evidence="3">Glycosidase</fullName>
    </recommendedName>
</protein>
<evidence type="ECO:0000313" key="1">
    <source>
        <dbReference type="EMBL" id="BDT78427.1"/>
    </source>
</evidence>
<proteinExistence type="predicted"/>
<gene>
    <name evidence="1" type="ORF">PKF032_03150</name>
</gene>
<evidence type="ECO:0000313" key="2">
    <source>
        <dbReference type="Proteomes" id="UP001211204"/>
    </source>
</evidence>
<sequence>MHAQIVVSGTPFLSDYDTITRIKLNLDLPNFGFNPGLLKLSDGYLMVVRCRASNCFNDQIFIHNPDAPVDVNYLIYLNEEYQITKKIVLDESIFVRDGSPWTPPLEDIRIFTWGNEVWMIGAIHDRGARKIEQALCKIQDDAIVQYQVLASPVGLSVEKNWIPVPIDGKLNLIYSFDPFQVMSMVSPTGNLKADSIQADEGDHPFRGGTTLVPYGSGYVALVHAAPMEYRGARLYTHHFVLFNKDLQLAEIGRPFFIEHHGIEFAVGIVAQEDGVLISYAVGDRVTRLMKIPNAVIEKFLSVE</sequence>
<organism evidence="1 2">
    <name type="scientific">Polynucleobacter yangtzensis</name>
    <dbReference type="NCBI Taxonomy" id="1743159"/>
    <lineage>
        <taxon>Bacteria</taxon>
        <taxon>Pseudomonadati</taxon>
        <taxon>Pseudomonadota</taxon>
        <taxon>Betaproteobacteria</taxon>
        <taxon>Burkholderiales</taxon>
        <taxon>Burkholderiaceae</taxon>
        <taxon>Polynucleobacter</taxon>
    </lineage>
</organism>
<reference evidence="1 2" key="1">
    <citation type="submission" date="2022-11" db="EMBL/GenBank/DDBJ databases">
        <title>Complete Genome Sequences of three Polynucleobacter sp. Subcluster PnecC Strains KF022, KF023, and KF032 Isolated from a Shallow Eutrophic Lake in Japan.</title>
        <authorList>
            <person name="Ogata Y."/>
            <person name="Watanabe K."/>
            <person name="Takemine S."/>
            <person name="Shindo C."/>
            <person name="Kurokawa R."/>
            <person name="Suda W."/>
        </authorList>
    </citation>
    <scope>NUCLEOTIDE SEQUENCE [LARGE SCALE GENOMIC DNA]</scope>
    <source>
        <strain evidence="1 2">KF032</strain>
    </source>
</reference>
<dbReference type="Proteomes" id="UP001211204">
    <property type="component" value="Chromosome"/>
</dbReference>
<keyword evidence="2" id="KW-1185">Reference proteome</keyword>
<evidence type="ECO:0008006" key="3">
    <source>
        <dbReference type="Google" id="ProtNLM"/>
    </source>
</evidence>
<dbReference type="SUPFAM" id="SSF75005">
    <property type="entry name" value="Arabinanase/levansucrase/invertase"/>
    <property type="match status" value="1"/>
</dbReference>
<dbReference type="EMBL" id="AP026974">
    <property type="protein sequence ID" value="BDT78427.1"/>
    <property type="molecule type" value="Genomic_DNA"/>
</dbReference>